<dbReference type="Pfam" id="PF14302">
    <property type="entry name" value="DUF4377"/>
    <property type="match status" value="1"/>
</dbReference>
<feature type="chain" id="PRO_5014434237" description="DUF4377 domain-containing protein" evidence="1">
    <location>
        <begin position="22"/>
        <end position="222"/>
    </location>
</feature>
<evidence type="ECO:0000256" key="1">
    <source>
        <dbReference type="SAM" id="SignalP"/>
    </source>
</evidence>
<feature type="domain" description="DUF306" evidence="2">
    <location>
        <begin position="47"/>
        <end position="130"/>
    </location>
</feature>
<dbReference type="Pfam" id="PF03724">
    <property type="entry name" value="META"/>
    <property type="match status" value="1"/>
</dbReference>
<dbReference type="AlphaFoldDB" id="A0A2K4MID4"/>
<feature type="signal peptide" evidence="1">
    <location>
        <begin position="1"/>
        <end position="21"/>
    </location>
</feature>
<dbReference type="PANTHER" id="PTHR35535">
    <property type="entry name" value="HEAT SHOCK PROTEIN HSLJ"/>
    <property type="match status" value="1"/>
</dbReference>
<reference evidence="4 5" key="1">
    <citation type="submission" date="2018-01" db="EMBL/GenBank/DDBJ databases">
        <title>Genomic Sequence of Chromobacterium MWU13-2610 from wild cranberry bogs within the Cape Cod National Seashore.</title>
        <authorList>
            <person name="O'Hara-Hanley K."/>
            <person name="Soby S."/>
            <person name="Harrison A."/>
        </authorList>
    </citation>
    <scope>NUCLEOTIDE SEQUENCE [LARGE SCALE GENOMIC DNA]</scope>
    <source>
        <strain evidence="4 5">MWU13-2610</strain>
    </source>
</reference>
<feature type="domain" description="DUF4377" evidence="3">
    <location>
        <begin position="142"/>
        <end position="216"/>
    </location>
</feature>
<dbReference type="PANTHER" id="PTHR35535:SF1">
    <property type="entry name" value="HEAT SHOCK PROTEIN HSLJ"/>
    <property type="match status" value="1"/>
</dbReference>
<dbReference type="InterPro" id="IPR053147">
    <property type="entry name" value="Hsp_HslJ-like"/>
</dbReference>
<sequence length="222" mass="23938">MNHRLILSALAAALLAGCAGIQGPAGSAAAPTLSQLQGEWKQLDAGPAAASLQIAEQRLSIKAGCNGMFGPATLEDGKLRAKPLAATMMMCPPEAMQRDAALSRQLEAGMPVRLEQGQLLLGEGKDAMRFEKLPQGEIKFIYVAAERKPCSGVAPMQCLQVRADKNQPWQLHYGEIEGFQPEPGVAYRLRVKEVKVNNPPADASSIRWILDMVVEQEVVKQP</sequence>
<evidence type="ECO:0000313" key="4">
    <source>
        <dbReference type="EMBL" id="POA96843.1"/>
    </source>
</evidence>
<dbReference type="EMBL" id="PPTF01000098">
    <property type="protein sequence ID" value="POA96843.1"/>
    <property type="molecule type" value="Genomic_DNA"/>
</dbReference>
<dbReference type="PROSITE" id="PS51257">
    <property type="entry name" value="PROKAR_LIPOPROTEIN"/>
    <property type="match status" value="1"/>
</dbReference>
<evidence type="ECO:0000313" key="5">
    <source>
        <dbReference type="Proteomes" id="UP000236416"/>
    </source>
</evidence>
<evidence type="ECO:0000259" key="2">
    <source>
        <dbReference type="Pfam" id="PF03724"/>
    </source>
</evidence>
<organism evidence="4 5">
    <name type="scientific">Chromobacterium sinusclupearum</name>
    <dbReference type="NCBI Taxonomy" id="2077146"/>
    <lineage>
        <taxon>Bacteria</taxon>
        <taxon>Pseudomonadati</taxon>
        <taxon>Pseudomonadota</taxon>
        <taxon>Betaproteobacteria</taxon>
        <taxon>Neisseriales</taxon>
        <taxon>Chromobacteriaceae</taxon>
        <taxon>Chromobacterium</taxon>
    </lineage>
</organism>
<keyword evidence="5" id="KW-1185">Reference proteome</keyword>
<proteinExistence type="predicted"/>
<dbReference type="Gene3D" id="2.40.128.270">
    <property type="match status" value="1"/>
</dbReference>
<evidence type="ECO:0008006" key="6">
    <source>
        <dbReference type="Google" id="ProtNLM"/>
    </source>
</evidence>
<dbReference type="InterPro" id="IPR025485">
    <property type="entry name" value="DUF4377"/>
</dbReference>
<gene>
    <name evidence="4" type="ORF">C2134_20070</name>
</gene>
<dbReference type="RefSeq" id="WP_103321834.1">
    <property type="nucleotide sequence ID" value="NZ_PPTF01000098.1"/>
</dbReference>
<dbReference type="InterPro" id="IPR005184">
    <property type="entry name" value="DUF306_Meta_HslJ"/>
</dbReference>
<evidence type="ECO:0000259" key="3">
    <source>
        <dbReference type="Pfam" id="PF14302"/>
    </source>
</evidence>
<comment type="caution">
    <text evidence="4">The sequence shown here is derived from an EMBL/GenBank/DDBJ whole genome shotgun (WGS) entry which is preliminary data.</text>
</comment>
<dbReference type="Proteomes" id="UP000236416">
    <property type="component" value="Unassembled WGS sequence"/>
</dbReference>
<accession>A0A2K4MID4</accession>
<name>A0A2K4MID4_9NEIS</name>
<keyword evidence="1" id="KW-0732">Signal</keyword>
<protein>
    <recommendedName>
        <fullName evidence="6">DUF4377 domain-containing protein</fullName>
    </recommendedName>
</protein>
<dbReference type="InterPro" id="IPR038670">
    <property type="entry name" value="HslJ-like_sf"/>
</dbReference>